<dbReference type="Gene3D" id="3.40.50.2300">
    <property type="match status" value="1"/>
</dbReference>
<reference evidence="9" key="1">
    <citation type="submission" date="2018-12" db="EMBL/GenBank/DDBJ databases">
        <title>Tengunoibacter tsumagoiensis gen. nov., sp. nov., Dictyobacter kobayashii sp. nov., D. alpinus sp. nov., and D. joshuensis sp. nov. and description of Dictyobacteraceae fam. nov. within the order Ktedonobacterales isolated from Tengu-no-mugimeshi.</title>
        <authorList>
            <person name="Wang C.M."/>
            <person name="Zheng Y."/>
            <person name="Sakai Y."/>
            <person name="Toyoda A."/>
            <person name="Minakuchi Y."/>
            <person name="Abe K."/>
            <person name="Yokota A."/>
            <person name="Yabe S."/>
        </authorList>
    </citation>
    <scope>NUCLEOTIDE SEQUENCE [LARGE SCALE GENOMIC DNA]</scope>
    <source>
        <strain evidence="9">Uno11</strain>
    </source>
</reference>
<dbReference type="InterPro" id="IPR011006">
    <property type="entry name" value="CheY-like_superfamily"/>
</dbReference>
<keyword evidence="4" id="KW-0238">DNA-binding</keyword>
<keyword evidence="1 6" id="KW-0597">Phosphoprotein</keyword>
<evidence type="ECO:0000256" key="1">
    <source>
        <dbReference type="ARBA" id="ARBA00022553"/>
    </source>
</evidence>
<dbReference type="EMBL" id="BIFS01000001">
    <property type="protein sequence ID" value="GCE16813.1"/>
    <property type="molecule type" value="Genomic_DNA"/>
</dbReference>
<gene>
    <name evidence="8" type="ORF">KDK_06130</name>
</gene>
<keyword evidence="9" id="KW-1185">Reference proteome</keyword>
<dbReference type="Proteomes" id="UP000287188">
    <property type="component" value="Unassembled WGS sequence"/>
</dbReference>
<evidence type="ECO:0000256" key="4">
    <source>
        <dbReference type="ARBA" id="ARBA00023125"/>
    </source>
</evidence>
<evidence type="ECO:0000256" key="5">
    <source>
        <dbReference type="ARBA" id="ARBA00023163"/>
    </source>
</evidence>
<dbReference type="GO" id="GO:0000156">
    <property type="term" value="F:phosphorelay response regulator activity"/>
    <property type="evidence" value="ECO:0007669"/>
    <property type="project" value="TreeGrafter"/>
</dbReference>
<feature type="modified residue" description="4-aspartylphosphate" evidence="6">
    <location>
        <position position="51"/>
    </location>
</feature>
<proteinExistence type="predicted"/>
<keyword evidence="3" id="KW-0805">Transcription regulation</keyword>
<dbReference type="AlphaFoldDB" id="A0A402ACJ3"/>
<dbReference type="SUPFAM" id="SSF52172">
    <property type="entry name" value="CheY-like"/>
    <property type="match status" value="1"/>
</dbReference>
<dbReference type="PANTHER" id="PTHR48111">
    <property type="entry name" value="REGULATOR OF RPOS"/>
    <property type="match status" value="1"/>
</dbReference>
<dbReference type="PROSITE" id="PS50110">
    <property type="entry name" value="RESPONSE_REGULATORY"/>
    <property type="match status" value="1"/>
</dbReference>
<dbReference type="InterPro" id="IPR001789">
    <property type="entry name" value="Sig_transdc_resp-reg_receiver"/>
</dbReference>
<keyword evidence="2" id="KW-0902">Two-component regulatory system</keyword>
<evidence type="ECO:0000313" key="8">
    <source>
        <dbReference type="EMBL" id="GCE16813.1"/>
    </source>
</evidence>
<dbReference type="FunFam" id="3.40.50.2300:FF:000001">
    <property type="entry name" value="DNA-binding response regulator PhoB"/>
    <property type="match status" value="1"/>
</dbReference>
<dbReference type="PANTHER" id="PTHR48111:SF22">
    <property type="entry name" value="REGULATOR OF RPOS"/>
    <property type="match status" value="1"/>
</dbReference>
<evidence type="ECO:0000256" key="2">
    <source>
        <dbReference type="ARBA" id="ARBA00023012"/>
    </source>
</evidence>
<name>A0A402ACJ3_9CHLR</name>
<dbReference type="InterPro" id="IPR039420">
    <property type="entry name" value="WalR-like"/>
</dbReference>
<protein>
    <recommendedName>
        <fullName evidence="7">Response regulatory domain-containing protein</fullName>
    </recommendedName>
</protein>
<evidence type="ECO:0000259" key="7">
    <source>
        <dbReference type="PROSITE" id="PS50110"/>
    </source>
</evidence>
<evidence type="ECO:0000256" key="3">
    <source>
        <dbReference type="ARBA" id="ARBA00023015"/>
    </source>
</evidence>
<dbReference type="SMART" id="SM00448">
    <property type="entry name" value="REC"/>
    <property type="match status" value="1"/>
</dbReference>
<sequence length="90" mass="10066">MHVLVVEDEKRLTYLLRRVLLEERYAVDLAHDGVAGLDLALSDTYDIVILDVMLPGMDGIEICRQMRAENVMAPVLMLTALGQWKIASPA</sequence>
<organism evidence="8 9">
    <name type="scientific">Dictyobacter kobayashii</name>
    <dbReference type="NCBI Taxonomy" id="2014872"/>
    <lineage>
        <taxon>Bacteria</taxon>
        <taxon>Bacillati</taxon>
        <taxon>Chloroflexota</taxon>
        <taxon>Ktedonobacteria</taxon>
        <taxon>Ktedonobacterales</taxon>
        <taxon>Dictyobacteraceae</taxon>
        <taxon>Dictyobacter</taxon>
    </lineage>
</organism>
<comment type="caution">
    <text evidence="8">The sequence shown here is derived from an EMBL/GenBank/DDBJ whole genome shotgun (WGS) entry which is preliminary data.</text>
</comment>
<dbReference type="GO" id="GO:0000976">
    <property type="term" value="F:transcription cis-regulatory region binding"/>
    <property type="evidence" value="ECO:0007669"/>
    <property type="project" value="TreeGrafter"/>
</dbReference>
<evidence type="ECO:0000313" key="9">
    <source>
        <dbReference type="Proteomes" id="UP000287188"/>
    </source>
</evidence>
<feature type="domain" description="Response regulatory" evidence="7">
    <location>
        <begin position="2"/>
        <end position="90"/>
    </location>
</feature>
<dbReference type="Pfam" id="PF00072">
    <property type="entry name" value="Response_reg"/>
    <property type="match status" value="1"/>
</dbReference>
<keyword evidence="5" id="KW-0804">Transcription</keyword>
<evidence type="ECO:0000256" key="6">
    <source>
        <dbReference type="PROSITE-ProRule" id="PRU00169"/>
    </source>
</evidence>
<dbReference type="GO" id="GO:0006355">
    <property type="term" value="P:regulation of DNA-templated transcription"/>
    <property type="evidence" value="ECO:0007669"/>
    <property type="project" value="TreeGrafter"/>
</dbReference>
<dbReference type="GO" id="GO:0032993">
    <property type="term" value="C:protein-DNA complex"/>
    <property type="evidence" value="ECO:0007669"/>
    <property type="project" value="TreeGrafter"/>
</dbReference>
<dbReference type="GO" id="GO:0005829">
    <property type="term" value="C:cytosol"/>
    <property type="evidence" value="ECO:0007669"/>
    <property type="project" value="TreeGrafter"/>
</dbReference>
<accession>A0A402ACJ3</accession>